<evidence type="ECO:0000256" key="1">
    <source>
        <dbReference type="SAM" id="MobiDB-lite"/>
    </source>
</evidence>
<dbReference type="RefSeq" id="WP_133246036.1">
    <property type="nucleotide sequence ID" value="NZ_CAMELQ010000026.1"/>
</dbReference>
<feature type="compositionally biased region" description="Basic and acidic residues" evidence="1">
    <location>
        <begin position="45"/>
        <end position="64"/>
    </location>
</feature>
<name>A0A2V1KCG3_9ACTO</name>
<gene>
    <name evidence="2" type="ORF">DD236_02005</name>
</gene>
<proteinExistence type="predicted"/>
<comment type="caution">
    <text evidence="2">The sequence shown here is derived from an EMBL/GenBank/DDBJ whole genome shotgun (WGS) entry which is preliminary data.</text>
</comment>
<protein>
    <submittedName>
        <fullName evidence="2">Uncharacterized protein</fullName>
    </submittedName>
</protein>
<dbReference type="AlphaFoldDB" id="A0A2V1KCG3"/>
<accession>A0A2V1KCG3</accession>
<evidence type="ECO:0000313" key="2">
    <source>
        <dbReference type="EMBL" id="PWF27197.1"/>
    </source>
</evidence>
<dbReference type="EMBL" id="QETB01000001">
    <property type="protein sequence ID" value="PWF27197.1"/>
    <property type="molecule type" value="Genomic_DNA"/>
</dbReference>
<sequence length="70" mass="7795">MTKPSHRAVRLSRVDSERISRGELGSEAEALHEALTEETGDGPSSDEKVEARDARERQLLEDLPPHFGKI</sequence>
<keyword evidence="3" id="KW-1185">Reference proteome</keyword>
<reference evidence="3" key="1">
    <citation type="submission" date="2018-05" db="EMBL/GenBank/DDBJ databases">
        <authorList>
            <person name="Li Y."/>
        </authorList>
    </citation>
    <scope>NUCLEOTIDE SEQUENCE [LARGE SCALE GENOMIC DNA]</scope>
    <source>
        <strain evidence="3">sk1b4</strain>
    </source>
</reference>
<evidence type="ECO:0000313" key="3">
    <source>
        <dbReference type="Proteomes" id="UP000245283"/>
    </source>
</evidence>
<feature type="compositionally biased region" description="Basic and acidic residues" evidence="1">
    <location>
        <begin position="12"/>
        <end position="21"/>
    </location>
</feature>
<feature type="region of interest" description="Disordered" evidence="1">
    <location>
        <begin position="1"/>
        <end position="70"/>
    </location>
</feature>
<organism evidence="2 3">
    <name type="scientific">Ancrocorticia populi</name>
    <dbReference type="NCBI Taxonomy" id="2175228"/>
    <lineage>
        <taxon>Bacteria</taxon>
        <taxon>Bacillati</taxon>
        <taxon>Actinomycetota</taxon>
        <taxon>Actinomycetes</taxon>
        <taxon>Actinomycetales</taxon>
        <taxon>Actinomycetaceae</taxon>
        <taxon>Ancrocorticia</taxon>
    </lineage>
</organism>
<feature type="compositionally biased region" description="Basic residues" evidence="1">
    <location>
        <begin position="1"/>
        <end position="10"/>
    </location>
</feature>
<dbReference type="OrthoDB" id="3267942at2"/>
<dbReference type="Proteomes" id="UP000245283">
    <property type="component" value="Unassembled WGS sequence"/>
</dbReference>